<dbReference type="InterPro" id="IPR036890">
    <property type="entry name" value="HATPase_C_sf"/>
</dbReference>
<dbReference type="OrthoDB" id="9804645at2"/>
<feature type="transmembrane region" description="Helical" evidence="16">
    <location>
        <begin position="183"/>
        <end position="206"/>
    </location>
</feature>
<keyword evidence="11" id="KW-0067">ATP-binding</keyword>
<dbReference type="Gene3D" id="1.10.287.130">
    <property type="match status" value="1"/>
</dbReference>
<evidence type="ECO:0000256" key="14">
    <source>
        <dbReference type="ARBA" id="ARBA00023136"/>
    </source>
</evidence>
<comment type="caution">
    <text evidence="19">The sequence shown here is derived from an EMBL/GenBank/DDBJ whole genome shotgun (WGS) entry which is preliminary data.</text>
</comment>
<dbReference type="InterPro" id="IPR005467">
    <property type="entry name" value="His_kinase_dom"/>
</dbReference>
<proteinExistence type="predicted"/>
<dbReference type="AlphaFoldDB" id="A0A560GQU1"/>
<evidence type="ECO:0000313" key="20">
    <source>
        <dbReference type="Proteomes" id="UP000315751"/>
    </source>
</evidence>
<dbReference type="Gene3D" id="3.30.565.10">
    <property type="entry name" value="Histidine kinase-like ATPase, C-terminal domain"/>
    <property type="match status" value="1"/>
</dbReference>
<dbReference type="PROSITE" id="PS50885">
    <property type="entry name" value="HAMP"/>
    <property type="match status" value="1"/>
</dbReference>
<dbReference type="CDD" id="cd00082">
    <property type="entry name" value="HisKA"/>
    <property type="match status" value="1"/>
</dbReference>
<dbReference type="InterPro" id="IPR004358">
    <property type="entry name" value="Sig_transdc_His_kin-like_C"/>
</dbReference>
<keyword evidence="14 16" id="KW-0472">Membrane</keyword>
<dbReference type="EMBL" id="VITR01000018">
    <property type="protein sequence ID" value="TWB35850.1"/>
    <property type="molecule type" value="Genomic_DNA"/>
</dbReference>
<dbReference type="Pfam" id="PF02518">
    <property type="entry name" value="HATPase_c"/>
    <property type="match status" value="1"/>
</dbReference>
<sequence>MSMMREQAPRRRTPQRQGLGAPPVINPAGVVKRMLPRTLFGRSLLIITTPVILAQAIATFYFYDQHWERVTNNQAFGVAGEVAMVIEQLGRDQTPEDRDVTLDMVTRTTDLMVTFQPGERLPNWHRQHLFGILEHTLGRALDEKVGRPWTIDTHVAHEWYGINVQLPDGVLHVLSPERRLFSFTSWVFILWMAGSSLLLFTVAIMFMRNQIRPIRRLAIAAEAFGKGRDTPAFKPEGASEVRQAATAFLQMRERIQRQISQRTEMLAGVSHDLRTPLTRMRLQLAMLPDAQEVEELKADVAEMEGMIEAYLAFARGEGAEPATPTDVGALLADVVANARREGRLVELSLPDIAITVPLRANDFRRCVANLVGNAVRYAGRAWVTLQRQGGHLYVLIDDDGPGIPEEMREEVFRPFHRLDGSRNQATGGVGLGLGIARDIANRHGGDVLLEDSPKGGLRAAIRLPV</sequence>
<name>A0A560GQU1_9PROT</name>
<feature type="transmembrane region" description="Helical" evidence="16">
    <location>
        <begin position="43"/>
        <end position="63"/>
    </location>
</feature>
<reference evidence="19 20" key="1">
    <citation type="submission" date="2019-06" db="EMBL/GenBank/DDBJ databases">
        <title>Genomic Encyclopedia of Type Strains, Phase IV (KMG-V): Genome sequencing to study the core and pangenomes of soil and plant-associated prokaryotes.</title>
        <authorList>
            <person name="Whitman W."/>
        </authorList>
    </citation>
    <scope>NUCLEOTIDE SEQUENCE [LARGE SCALE GENOMIC DNA]</scope>
    <source>
        <strain evidence="19 20">BR 11622</strain>
    </source>
</reference>
<keyword evidence="6" id="KW-0597">Phosphoprotein</keyword>
<dbReference type="CDD" id="cd06225">
    <property type="entry name" value="HAMP"/>
    <property type="match status" value="1"/>
</dbReference>
<keyword evidence="12 16" id="KW-1133">Transmembrane helix</keyword>
<evidence type="ECO:0000256" key="8">
    <source>
        <dbReference type="ARBA" id="ARBA00022692"/>
    </source>
</evidence>
<keyword evidence="10 19" id="KW-0418">Kinase</keyword>
<dbReference type="InterPro" id="IPR036097">
    <property type="entry name" value="HisK_dim/P_sf"/>
</dbReference>
<evidence type="ECO:0000259" key="17">
    <source>
        <dbReference type="PROSITE" id="PS50109"/>
    </source>
</evidence>
<evidence type="ECO:0000259" key="18">
    <source>
        <dbReference type="PROSITE" id="PS50885"/>
    </source>
</evidence>
<feature type="region of interest" description="Disordered" evidence="15">
    <location>
        <begin position="1"/>
        <end position="23"/>
    </location>
</feature>
<dbReference type="Proteomes" id="UP000315751">
    <property type="component" value="Unassembled WGS sequence"/>
</dbReference>
<accession>A0A560GQU1</accession>
<evidence type="ECO:0000256" key="4">
    <source>
        <dbReference type="ARBA" id="ARBA00022475"/>
    </source>
</evidence>
<keyword evidence="13" id="KW-0902">Two-component regulatory system</keyword>
<protein>
    <recommendedName>
        <fullName evidence="3">histidine kinase</fullName>
        <ecNumber evidence="3">2.7.13.3</ecNumber>
    </recommendedName>
</protein>
<dbReference type="GO" id="GO:0005886">
    <property type="term" value="C:plasma membrane"/>
    <property type="evidence" value="ECO:0007669"/>
    <property type="project" value="UniProtKB-SubCell"/>
</dbReference>
<dbReference type="RefSeq" id="WP_145735616.1">
    <property type="nucleotide sequence ID" value="NZ_VITR01000018.1"/>
</dbReference>
<keyword evidence="5" id="KW-0997">Cell inner membrane</keyword>
<evidence type="ECO:0000256" key="16">
    <source>
        <dbReference type="SAM" id="Phobius"/>
    </source>
</evidence>
<feature type="domain" description="HAMP" evidence="18">
    <location>
        <begin position="208"/>
        <end position="260"/>
    </location>
</feature>
<keyword evidence="20" id="KW-1185">Reference proteome</keyword>
<dbReference type="SUPFAM" id="SSF47384">
    <property type="entry name" value="Homodimeric domain of signal transducing histidine kinase"/>
    <property type="match status" value="1"/>
</dbReference>
<comment type="subcellular location">
    <subcellularLocation>
        <location evidence="2">Cell inner membrane</location>
        <topology evidence="2">Multi-pass membrane protein</topology>
    </subcellularLocation>
</comment>
<dbReference type="PANTHER" id="PTHR44936">
    <property type="entry name" value="SENSOR PROTEIN CREC"/>
    <property type="match status" value="1"/>
</dbReference>
<gene>
    <name evidence="19" type="ORF">FBZ90_11850</name>
</gene>
<evidence type="ECO:0000256" key="15">
    <source>
        <dbReference type="SAM" id="MobiDB-lite"/>
    </source>
</evidence>
<evidence type="ECO:0000256" key="2">
    <source>
        <dbReference type="ARBA" id="ARBA00004429"/>
    </source>
</evidence>
<keyword evidence="7" id="KW-0808">Transferase</keyword>
<evidence type="ECO:0000256" key="9">
    <source>
        <dbReference type="ARBA" id="ARBA00022741"/>
    </source>
</evidence>
<dbReference type="InterPro" id="IPR003661">
    <property type="entry name" value="HisK_dim/P_dom"/>
</dbReference>
<dbReference type="SMART" id="SM00387">
    <property type="entry name" value="HATPase_c"/>
    <property type="match status" value="1"/>
</dbReference>
<comment type="catalytic activity">
    <reaction evidence="1">
        <text>ATP + protein L-histidine = ADP + protein N-phospho-L-histidine.</text>
        <dbReference type="EC" id="2.7.13.3"/>
    </reaction>
</comment>
<dbReference type="SMART" id="SM00388">
    <property type="entry name" value="HisKA"/>
    <property type="match status" value="1"/>
</dbReference>
<evidence type="ECO:0000256" key="6">
    <source>
        <dbReference type="ARBA" id="ARBA00022553"/>
    </source>
</evidence>
<dbReference type="InterPro" id="IPR050980">
    <property type="entry name" value="2C_sensor_his_kinase"/>
</dbReference>
<evidence type="ECO:0000256" key="13">
    <source>
        <dbReference type="ARBA" id="ARBA00023012"/>
    </source>
</evidence>
<feature type="domain" description="Histidine kinase" evidence="17">
    <location>
        <begin position="268"/>
        <end position="465"/>
    </location>
</feature>
<evidence type="ECO:0000256" key="5">
    <source>
        <dbReference type="ARBA" id="ARBA00022519"/>
    </source>
</evidence>
<dbReference type="GO" id="GO:0000155">
    <property type="term" value="F:phosphorelay sensor kinase activity"/>
    <property type="evidence" value="ECO:0007669"/>
    <property type="project" value="InterPro"/>
</dbReference>
<evidence type="ECO:0000256" key="1">
    <source>
        <dbReference type="ARBA" id="ARBA00000085"/>
    </source>
</evidence>
<keyword evidence="9" id="KW-0547">Nucleotide-binding</keyword>
<dbReference type="GO" id="GO:0005524">
    <property type="term" value="F:ATP binding"/>
    <property type="evidence" value="ECO:0007669"/>
    <property type="project" value="UniProtKB-KW"/>
</dbReference>
<dbReference type="Pfam" id="PF00512">
    <property type="entry name" value="HisKA"/>
    <property type="match status" value="1"/>
</dbReference>
<dbReference type="InterPro" id="IPR003594">
    <property type="entry name" value="HATPase_dom"/>
</dbReference>
<dbReference type="PROSITE" id="PS50109">
    <property type="entry name" value="HIS_KIN"/>
    <property type="match status" value="1"/>
</dbReference>
<dbReference type="SUPFAM" id="SSF55874">
    <property type="entry name" value="ATPase domain of HSP90 chaperone/DNA topoisomerase II/histidine kinase"/>
    <property type="match status" value="1"/>
</dbReference>
<dbReference type="PRINTS" id="PR00344">
    <property type="entry name" value="BCTRLSENSOR"/>
</dbReference>
<dbReference type="InterPro" id="IPR003660">
    <property type="entry name" value="HAMP_dom"/>
</dbReference>
<evidence type="ECO:0000256" key="12">
    <source>
        <dbReference type="ARBA" id="ARBA00022989"/>
    </source>
</evidence>
<evidence type="ECO:0000256" key="3">
    <source>
        <dbReference type="ARBA" id="ARBA00012438"/>
    </source>
</evidence>
<dbReference type="SMART" id="SM00304">
    <property type="entry name" value="HAMP"/>
    <property type="match status" value="1"/>
</dbReference>
<evidence type="ECO:0000256" key="11">
    <source>
        <dbReference type="ARBA" id="ARBA00022840"/>
    </source>
</evidence>
<keyword evidence="8 16" id="KW-0812">Transmembrane</keyword>
<evidence type="ECO:0000256" key="7">
    <source>
        <dbReference type="ARBA" id="ARBA00022679"/>
    </source>
</evidence>
<keyword evidence="4" id="KW-1003">Cell membrane</keyword>
<evidence type="ECO:0000256" key="10">
    <source>
        <dbReference type="ARBA" id="ARBA00022777"/>
    </source>
</evidence>
<dbReference type="EC" id="2.7.13.3" evidence="3"/>
<dbReference type="PANTHER" id="PTHR44936:SF5">
    <property type="entry name" value="SENSOR HISTIDINE KINASE ENVZ"/>
    <property type="match status" value="1"/>
</dbReference>
<organism evidence="19 20">
    <name type="scientific">Nitrospirillum amazonense</name>
    <dbReference type="NCBI Taxonomy" id="28077"/>
    <lineage>
        <taxon>Bacteria</taxon>
        <taxon>Pseudomonadati</taxon>
        <taxon>Pseudomonadota</taxon>
        <taxon>Alphaproteobacteria</taxon>
        <taxon>Rhodospirillales</taxon>
        <taxon>Azospirillaceae</taxon>
        <taxon>Nitrospirillum</taxon>
    </lineage>
</organism>
<dbReference type="Pfam" id="PF00672">
    <property type="entry name" value="HAMP"/>
    <property type="match status" value="1"/>
</dbReference>
<evidence type="ECO:0000313" key="19">
    <source>
        <dbReference type="EMBL" id="TWB35850.1"/>
    </source>
</evidence>